<dbReference type="SUPFAM" id="SSF53474">
    <property type="entry name" value="alpha/beta-Hydrolases"/>
    <property type="match status" value="1"/>
</dbReference>
<dbReference type="RefSeq" id="WP_046980284.1">
    <property type="nucleotide sequence ID" value="NZ_CP043476.1"/>
</dbReference>
<gene>
    <name evidence="2" type="primary">pcaD</name>
    <name evidence="2" type="ORF">XhyaCFBP1156_01400</name>
</gene>
<dbReference type="PANTHER" id="PTHR43433:SF5">
    <property type="entry name" value="AB HYDROLASE-1 DOMAIN-CONTAINING PROTEIN"/>
    <property type="match status" value="1"/>
</dbReference>
<accession>A0A2S7F311</accession>
<dbReference type="InterPro" id="IPR050471">
    <property type="entry name" value="AB_hydrolase"/>
</dbReference>
<organism evidence="2 3">
    <name type="scientific">Xanthomonas hyacinthi</name>
    <dbReference type="NCBI Taxonomy" id="56455"/>
    <lineage>
        <taxon>Bacteria</taxon>
        <taxon>Pseudomonadati</taxon>
        <taxon>Pseudomonadota</taxon>
        <taxon>Gammaproteobacteria</taxon>
        <taxon>Lysobacterales</taxon>
        <taxon>Lysobacteraceae</taxon>
        <taxon>Xanthomonas</taxon>
    </lineage>
</organism>
<dbReference type="AlphaFoldDB" id="A0A2S7F311"/>
<dbReference type="PANTHER" id="PTHR43433">
    <property type="entry name" value="HYDROLASE, ALPHA/BETA FOLD FAMILY PROTEIN"/>
    <property type="match status" value="1"/>
</dbReference>
<proteinExistence type="predicted"/>
<keyword evidence="3" id="KW-1185">Reference proteome</keyword>
<dbReference type="InterPro" id="IPR000073">
    <property type="entry name" value="AB_hydrolase_1"/>
</dbReference>
<name>A0A2S7F311_9XANT</name>
<sequence>MPFLDLPSHRLHYRLDGSEGKPWLTFCNSLGTDLHMWDAQIDALAPHFRLLRYDRRGHGASGVPAGAYRVDDLGGDVLALWDALRIERSHFCGLSIGGLTGQWLGLHAGARLQRLVVSATAQKIGSEDSWRARIAQVQAEGLAALAAATRERWFTAAFAALHPQRLDSIIASFLATSPEGYAACCHAVATADFRDRLGALAVPLLAIAGDDDPVCPPQDLRAIAEAVQHGRYAQVPGRHICNVESAPAFNQHLREFLQHP</sequence>
<dbReference type="OrthoDB" id="9793083at2"/>
<dbReference type="Pfam" id="PF00561">
    <property type="entry name" value="Abhydrolase_1"/>
    <property type="match status" value="1"/>
</dbReference>
<dbReference type="InterPro" id="IPR026968">
    <property type="entry name" value="PcaD/CatD"/>
</dbReference>
<protein>
    <submittedName>
        <fullName evidence="2">3-oxoadipate enol-lactonase</fullName>
    </submittedName>
</protein>
<dbReference type="GO" id="GO:0047570">
    <property type="term" value="F:3-oxoadipate enol-lactonase activity"/>
    <property type="evidence" value="ECO:0007669"/>
    <property type="project" value="InterPro"/>
</dbReference>
<dbReference type="Proteomes" id="UP000238261">
    <property type="component" value="Unassembled WGS sequence"/>
</dbReference>
<feature type="domain" description="AB hydrolase-1" evidence="1">
    <location>
        <begin position="22"/>
        <end position="237"/>
    </location>
</feature>
<evidence type="ECO:0000313" key="3">
    <source>
        <dbReference type="Proteomes" id="UP000238261"/>
    </source>
</evidence>
<evidence type="ECO:0000313" key="2">
    <source>
        <dbReference type="EMBL" id="PPU99840.1"/>
    </source>
</evidence>
<comment type="caution">
    <text evidence="2">The sequence shown here is derived from an EMBL/GenBank/DDBJ whole genome shotgun (WGS) entry which is preliminary data.</text>
</comment>
<dbReference type="Gene3D" id="3.40.50.1820">
    <property type="entry name" value="alpha/beta hydrolase"/>
    <property type="match status" value="1"/>
</dbReference>
<reference evidence="3" key="1">
    <citation type="submission" date="2016-08" db="EMBL/GenBank/DDBJ databases">
        <authorList>
            <person name="Merda D."/>
            <person name="Briand M."/>
            <person name="Taghouti G."/>
            <person name="Carrere S."/>
            <person name="Gouzy J."/>
            <person name="Portier P."/>
            <person name="Jacques M.-A."/>
            <person name="Fischer-Le Saux M."/>
        </authorList>
    </citation>
    <scope>NUCLEOTIDE SEQUENCE [LARGE SCALE GENOMIC DNA]</scope>
    <source>
        <strain evidence="3">CFBP1156</strain>
    </source>
</reference>
<dbReference type="GO" id="GO:0042952">
    <property type="term" value="P:beta-ketoadipate pathway"/>
    <property type="evidence" value="ECO:0007669"/>
    <property type="project" value="InterPro"/>
</dbReference>
<dbReference type="InterPro" id="IPR029058">
    <property type="entry name" value="AB_hydrolase_fold"/>
</dbReference>
<dbReference type="NCBIfam" id="TIGR02427">
    <property type="entry name" value="protocat_pcaD"/>
    <property type="match status" value="1"/>
</dbReference>
<evidence type="ECO:0000259" key="1">
    <source>
        <dbReference type="Pfam" id="PF00561"/>
    </source>
</evidence>
<dbReference type="EMBL" id="MDEG01000001">
    <property type="protein sequence ID" value="PPU99840.1"/>
    <property type="molecule type" value="Genomic_DNA"/>
</dbReference>